<reference evidence="1 2" key="1">
    <citation type="submission" date="2016-10" db="EMBL/GenBank/DDBJ databases">
        <authorList>
            <person name="de Groot N.N."/>
        </authorList>
    </citation>
    <scope>NUCLEOTIDE SEQUENCE [LARGE SCALE GENOMIC DNA]</scope>
    <source>
        <strain evidence="1 2">DSM 22126</strain>
    </source>
</reference>
<accession>A0A1H1M4R4</accession>
<dbReference type="Proteomes" id="UP000185663">
    <property type="component" value="Chromosome I"/>
</dbReference>
<keyword evidence="2" id="KW-1185">Reference proteome</keyword>
<evidence type="ECO:0000313" key="1">
    <source>
        <dbReference type="EMBL" id="SDR81677.1"/>
    </source>
</evidence>
<protein>
    <recommendedName>
        <fullName evidence="3">DUF4127 family protein</fullName>
    </recommendedName>
</protein>
<proteinExistence type="predicted"/>
<dbReference type="Pfam" id="PF13552">
    <property type="entry name" value="DUF4127"/>
    <property type="match status" value="1"/>
</dbReference>
<dbReference type="EMBL" id="LT629776">
    <property type="protein sequence ID" value="SDR81677.1"/>
    <property type="molecule type" value="Genomic_DNA"/>
</dbReference>
<dbReference type="STRING" id="545619.SAMN04489860_0133"/>
<evidence type="ECO:0008006" key="3">
    <source>
        <dbReference type="Google" id="ProtNLM"/>
    </source>
</evidence>
<dbReference type="InterPro" id="IPR025394">
    <property type="entry name" value="DUF4127"/>
</dbReference>
<dbReference type="OrthoDB" id="9789552at2"/>
<dbReference type="RefSeq" id="WP_083371190.1">
    <property type="nucleotide sequence ID" value="NZ_LT629776.1"/>
</dbReference>
<evidence type="ECO:0000313" key="2">
    <source>
        <dbReference type="Proteomes" id="UP000185663"/>
    </source>
</evidence>
<gene>
    <name evidence="1" type="ORF">SAMN04489860_0133</name>
</gene>
<name>A0A1H1M4R4_9CELL</name>
<organism evidence="1 2">
    <name type="scientific">Paraoerskovia marina</name>
    <dbReference type="NCBI Taxonomy" id="545619"/>
    <lineage>
        <taxon>Bacteria</taxon>
        <taxon>Bacillati</taxon>
        <taxon>Actinomycetota</taxon>
        <taxon>Actinomycetes</taxon>
        <taxon>Micrococcales</taxon>
        <taxon>Cellulomonadaceae</taxon>
        <taxon>Paraoerskovia</taxon>
    </lineage>
</organism>
<dbReference type="eggNOG" id="ENOG502Z7Q0">
    <property type="taxonomic scope" value="Bacteria"/>
</dbReference>
<sequence>MTRIALVPLDDRPVSRALPGEIAAIAGIAVAVPPADATPSVREIPDATAVARWYADVRPRTDASVLSLDALSFGSLIRSRIGSQTVREALEAWVPLERPGPPAYAAIVVPRTPDSDDAMEEPEYWSTAGPSLHRLSGALAEGVDDLDGARERVAPQVPRGVAADWAGRRLRQHALALAALDLRRRDLLTGLVIGVDDATGTSLSARAQADLDRWVDVVGLRDDVLVHPGADETGAVLVARCAVDALGAPAPRVAIDCAVPDGLERTAAYETGPVHLTARRQLEAAGARVVPDPAVADVVVVVHPPGDTAFRGDWAVAPPARLDHAAASATAGLVRRHLADGRRVALADVAQPNGADPALAAAIGTADDWARLDGYAAWNTAGNTLGTVAAQVVVTAAARSVGAFDARAHRRAITRRVVEDLGWMSVVRAQVRAELGSDPTRHDAVDLDDATRARWEGRLTAAVQACGGLDDVEIVPGSLHLPWGRTFEIDLTTRDRPDGDPA</sequence>
<dbReference type="AlphaFoldDB" id="A0A1H1M4R4"/>